<organism evidence="1 2">
    <name type="scientific">Penicillium italicum</name>
    <name type="common">Blue mold</name>
    <dbReference type="NCBI Taxonomy" id="40296"/>
    <lineage>
        <taxon>Eukaryota</taxon>
        <taxon>Fungi</taxon>
        <taxon>Dikarya</taxon>
        <taxon>Ascomycota</taxon>
        <taxon>Pezizomycotina</taxon>
        <taxon>Eurotiomycetes</taxon>
        <taxon>Eurotiomycetidae</taxon>
        <taxon>Eurotiales</taxon>
        <taxon>Aspergillaceae</taxon>
        <taxon>Penicillium</taxon>
    </lineage>
</organism>
<reference evidence="1 2" key="1">
    <citation type="journal article" date="2015" name="Mol. Plant Microbe Interact.">
        <title>Genome, transcriptome, and functional analyses of Penicillium expansum provide new insights into secondary metabolism and pathogenicity.</title>
        <authorList>
            <person name="Ballester A.R."/>
            <person name="Marcet-Houben M."/>
            <person name="Levin E."/>
            <person name="Sela N."/>
            <person name="Selma-Lazaro C."/>
            <person name="Carmona L."/>
            <person name="Wisniewski M."/>
            <person name="Droby S."/>
            <person name="Gonzalez-Candelas L."/>
            <person name="Gabaldon T."/>
        </authorList>
    </citation>
    <scope>NUCLEOTIDE SEQUENCE [LARGE SCALE GENOMIC DNA]</scope>
    <source>
        <strain evidence="1 2">PHI-1</strain>
    </source>
</reference>
<name>A0A0A2LCG4_PENIT</name>
<sequence>MLFAHTYIYTFTPEISQIEALIKQNKLISKFEV</sequence>
<protein>
    <submittedName>
        <fullName evidence="1">Uncharacterized protein</fullName>
    </submittedName>
</protein>
<keyword evidence="2" id="KW-1185">Reference proteome</keyword>
<gene>
    <name evidence="1" type="ORF">PITC_010540</name>
</gene>
<dbReference type="AlphaFoldDB" id="A0A0A2LCG4"/>
<proteinExistence type="predicted"/>
<evidence type="ECO:0000313" key="1">
    <source>
        <dbReference type="EMBL" id="KGO77787.1"/>
    </source>
</evidence>
<dbReference type="Proteomes" id="UP000030104">
    <property type="component" value="Unassembled WGS sequence"/>
</dbReference>
<dbReference type="HOGENOM" id="CLU_3384980_0_0_1"/>
<comment type="caution">
    <text evidence="1">The sequence shown here is derived from an EMBL/GenBank/DDBJ whole genome shotgun (WGS) entry which is preliminary data.</text>
</comment>
<accession>A0A0A2LCG4</accession>
<evidence type="ECO:0000313" key="2">
    <source>
        <dbReference type="Proteomes" id="UP000030104"/>
    </source>
</evidence>
<dbReference type="EMBL" id="JQGA01000100">
    <property type="protein sequence ID" value="KGO77787.1"/>
    <property type="molecule type" value="Genomic_DNA"/>
</dbReference>